<protein>
    <recommendedName>
        <fullName evidence="11">Murein endopeptidase K</fullName>
    </recommendedName>
</protein>
<comment type="similarity">
    <text evidence="10">Belongs to the peptidase M15 family.</text>
</comment>
<dbReference type="GO" id="GO:0071555">
    <property type="term" value="P:cell wall organization"/>
    <property type="evidence" value="ECO:0007669"/>
    <property type="project" value="UniProtKB-KW"/>
</dbReference>
<evidence type="ECO:0000256" key="2">
    <source>
        <dbReference type="ARBA" id="ARBA00004776"/>
    </source>
</evidence>
<feature type="region of interest" description="Disordered" evidence="12">
    <location>
        <begin position="412"/>
        <end position="432"/>
    </location>
</feature>
<evidence type="ECO:0000256" key="5">
    <source>
        <dbReference type="ARBA" id="ARBA00022729"/>
    </source>
</evidence>
<evidence type="ECO:0000256" key="10">
    <source>
        <dbReference type="ARBA" id="ARBA00093448"/>
    </source>
</evidence>
<dbReference type="GO" id="GO:0008237">
    <property type="term" value="F:metallopeptidase activity"/>
    <property type="evidence" value="ECO:0007669"/>
    <property type="project" value="UniProtKB-KW"/>
</dbReference>
<dbReference type="Gene3D" id="3.30.1380.10">
    <property type="match status" value="1"/>
</dbReference>
<dbReference type="InterPro" id="IPR010275">
    <property type="entry name" value="MepK"/>
</dbReference>
<evidence type="ECO:0000256" key="1">
    <source>
        <dbReference type="ARBA" id="ARBA00001947"/>
    </source>
</evidence>
<dbReference type="EMBL" id="SMFY01000004">
    <property type="protein sequence ID" value="TCK23285.1"/>
    <property type="molecule type" value="Genomic_DNA"/>
</dbReference>
<reference evidence="13 14" key="1">
    <citation type="submission" date="2019-03" db="EMBL/GenBank/DDBJ databases">
        <title>Genomic Encyclopedia of Type Strains, Phase IV (KMG-IV): sequencing the most valuable type-strain genomes for metagenomic binning, comparative biology and taxonomic classification.</title>
        <authorList>
            <person name="Goeker M."/>
        </authorList>
    </citation>
    <scope>NUCLEOTIDE SEQUENCE [LARGE SCALE GENOMIC DNA]</scope>
    <source>
        <strain evidence="13 14">DSM 101</strain>
    </source>
</reference>
<dbReference type="InterPro" id="IPR009045">
    <property type="entry name" value="Zn_M74/Hedgehog-like"/>
</dbReference>
<keyword evidence="8" id="KW-0482">Metalloprotease</keyword>
<keyword evidence="6" id="KW-0378">Hydrolase</keyword>
<keyword evidence="4" id="KW-0479">Metal-binding</keyword>
<evidence type="ECO:0000256" key="11">
    <source>
        <dbReference type="ARBA" id="ARBA00093666"/>
    </source>
</evidence>
<evidence type="ECO:0000313" key="14">
    <source>
        <dbReference type="Proteomes" id="UP000295030"/>
    </source>
</evidence>
<dbReference type="GO" id="GO:0046872">
    <property type="term" value="F:metal ion binding"/>
    <property type="evidence" value="ECO:0007669"/>
    <property type="project" value="UniProtKB-KW"/>
</dbReference>
<keyword evidence="7" id="KW-0862">Zinc</keyword>
<evidence type="ECO:0000313" key="13">
    <source>
        <dbReference type="EMBL" id="TCK23285.1"/>
    </source>
</evidence>
<dbReference type="PANTHER" id="PTHR37425:SF1">
    <property type="entry name" value="OUTER MEMBRANE PROTEIN"/>
    <property type="match status" value="1"/>
</dbReference>
<accession>A0A4R1HR92</accession>
<comment type="caution">
    <text evidence="13">The sequence shown here is derived from an EMBL/GenBank/DDBJ whole genome shotgun (WGS) entry which is preliminary data.</text>
</comment>
<evidence type="ECO:0000256" key="8">
    <source>
        <dbReference type="ARBA" id="ARBA00023049"/>
    </source>
</evidence>
<organism evidence="13 14">
    <name type="scientific">Ancylobacter aquaticus</name>
    <dbReference type="NCBI Taxonomy" id="100"/>
    <lineage>
        <taxon>Bacteria</taxon>
        <taxon>Pseudomonadati</taxon>
        <taxon>Pseudomonadota</taxon>
        <taxon>Alphaproteobacteria</taxon>
        <taxon>Hyphomicrobiales</taxon>
        <taxon>Xanthobacteraceae</taxon>
        <taxon>Ancylobacter</taxon>
    </lineage>
</organism>
<dbReference type="AlphaFoldDB" id="A0A4R1HR92"/>
<dbReference type="Proteomes" id="UP000295030">
    <property type="component" value="Unassembled WGS sequence"/>
</dbReference>
<evidence type="ECO:0000256" key="6">
    <source>
        <dbReference type="ARBA" id="ARBA00022801"/>
    </source>
</evidence>
<sequence length="630" mass="64920">MWGRGRNDLLTKPDKTMFTKRGPGAPARIVSGNVDIGSPSLRITQALRSSKFAKVAAIAAVATLCGADLLQDAVANGDTRTLTFHHVHSGATATVTFKRNGRYDAAALKQLDVLMQDWRRKESIKMDPRLFDIVWEVYREVDATQPIQVIGGYRSPATNAMLRSRSRGVAQTSLHTQGKAMDFYIPGVSLAKVREAGLRLQRGGVGFYPTSGSPFVHMDTGGVRHWPRMSRPELARVFPDGKTVHVPADGKPMSGYATALAQVESRGSEPGGAGAAFAGLPGGNDPKRRVAANGAPPKNIFASLFGKDGDDDEETAPATAATEAPARVAAAAPVPTPAAVPAEIALAAAVPTPMPRPALPAAQAVAAASAVVSAPPVLSAPAVSAAPAPMARFEVASLGPVPLPRPNPLPRGAVASAAPAPRPVASTVPVESTVPASDRADLAALAAAIPLPGTPEAATSRQIASAITGTPLSQTRPSETGGLPEVIVRGTSGEGPALAYADASGSVFAAPRLQPGRAPAPEVATARAARPAEGATTAAQTRKPQPYSQAMVAEIRRLFSGPSVAGKVSMHLPELRRFAAFVAPPRRIVAAQFSRDGAKGLTTTQFSGEAVVAVPVVAMMTGAAPLKKPL</sequence>
<dbReference type="Pfam" id="PF05951">
    <property type="entry name" value="Peptidase_M15_2"/>
    <property type="match status" value="1"/>
</dbReference>
<keyword evidence="5" id="KW-0732">Signal</keyword>
<name>A0A4R1HR92_ANCAQ</name>
<gene>
    <name evidence="13" type="ORF">EV667_3965</name>
</gene>
<keyword evidence="3" id="KW-0645">Protease</keyword>
<evidence type="ECO:0000256" key="3">
    <source>
        <dbReference type="ARBA" id="ARBA00022670"/>
    </source>
</evidence>
<evidence type="ECO:0000256" key="4">
    <source>
        <dbReference type="ARBA" id="ARBA00022723"/>
    </source>
</evidence>
<evidence type="ECO:0000256" key="12">
    <source>
        <dbReference type="SAM" id="MobiDB-lite"/>
    </source>
</evidence>
<feature type="region of interest" description="Disordered" evidence="12">
    <location>
        <begin position="305"/>
        <end position="324"/>
    </location>
</feature>
<comment type="pathway">
    <text evidence="2">Cell wall biogenesis; cell wall polysaccharide biosynthesis.</text>
</comment>
<dbReference type="CDD" id="cd14844">
    <property type="entry name" value="Zn-DD-carboxypeptidase_like"/>
    <property type="match status" value="1"/>
</dbReference>
<evidence type="ECO:0000256" key="7">
    <source>
        <dbReference type="ARBA" id="ARBA00022833"/>
    </source>
</evidence>
<dbReference type="PANTHER" id="PTHR37425">
    <property type="match status" value="1"/>
</dbReference>
<dbReference type="GO" id="GO:0006508">
    <property type="term" value="P:proteolysis"/>
    <property type="evidence" value="ECO:0007669"/>
    <property type="project" value="UniProtKB-KW"/>
</dbReference>
<dbReference type="SUPFAM" id="SSF55166">
    <property type="entry name" value="Hedgehog/DD-peptidase"/>
    <property type="match status" value="1"/>
</dbReference>
<feature type="compositionally biased region" description="Low complexity" evidence="12">
    <location>
        <begin position="412"/>
        <end position="430"/>
    </location>
</feature>
<evidence type="ECO:0000256" key="9">
    <source>
        <dbReference type="ARBA" id="ARBA00023316"/>
    </source>
</evidence>
<proteinExistence type="inferred from homology"/>
<comment type="cofactor">
    <cofactor evidence="1">
        <name>Zn(2+)</name>
        <dbReference type="ChEBI" id="CHEBI:29105"/>
    </cofactor>
</comment>
<keyword evidence="14" id="KW-1185">Reference proteome</keyword>
<keyword evidence="9" id="KW-0961">Cell wall biogenesis/degradation</keyword>